<organism evidence="2 3">
    <name type="scientific">Nocardioides pini</name>
    <dbReference type="NCBI Taxonomy" id="2975053"/>
    <lineage>
        <taxon>Bacteria</taxon>
        <taxon>Bacillati</taxon>
        <taxon>Actinomycetota</taxon>
        <taxon>Actinomycetes</taxon>
        <taxon>Propionibacteriales</taxon>
        <taxon>Nocardioidaceae</taxon>
        <taxon>Nocardioides</taxon>
    </lineage>
</organism>
<proteinExistence type="predicted"/>
<name>A0ABT4C9H7_9ACTN</name>
<dbReference type="InterPro" id="IPR051678">
    <property type="entry name" value="AGP_Transferase"/>
</dbReference>
<dbReference type="InterPro" id="IPR011009">
    <property type="entry name" value="Kinase-like_dom_sf"/>
</dbReference>
<dbReference type="Pfam" id="PF01636">
    <property type="entry name" value="APH"/>
    <property type="match status" value="1"/>
</dbReference>
<sequence>MQDDVDIAAALAWAGSALGSPVVSYDALPGGLTSTMLALRHDDGADSVLRLMTAEPWRTHGAELVSRERDAQVAMAGTSVPAPTSLALDADGTVAGVAAHLMSRLPGAPLDEDEEPGGARSQAMADLLAAIHAQQPAQPFRTFQSWAWEAKWVVPSWSRHPGSWQRAFEVLAGPAPAYEPTFLHRDFSHRNLLWAGDAVTGVVDWVETSTGPAWLDAAHGASNLALAHGTDAAQDFLRRYATAAGRAVEGHWLVMDAVGYLPPPGKRPLFGRSDLLARLDDWLDLVMRDPALS</sequence>
<dbReference type="Proteomes" id="UP001074726">
    <property type="component" value="Unassembled WGS sequence"/>
</dbReference>
<evidence type="ECO:0000313" key="3">
    <source>
        <dbReference type="Proteomes" id="UP001074726"/>
    </source>
</evidence>
<dbReference type="EMBL" id="JAPPUX010000001">
    <property type="protein sequence ID" value="MCY4725614.1"/>
    <property type="molecule type" value="Genomic_DNA"/>
</dbReference>
<evidence type="ECO:0000313" key="2">
    <source>
        <dbReference type="EMBL" id="MCY4725614.1"/>
    </source>
</evidence>
<dbReference type="Gene3D" id="3.90.1200.10">
    <property type="match status" value="1"/>
</dbReference>
<protein>
    <submittedName>
        <fullName evidence="2">Aminoglycoside phosphotransferase family protein</fullName>
    </submittedName>
</protein>
<reference evidence="2" key="1">
    <citation type="submission" date="2022-08" db="EMBL/GenBank/DDBJ databases">
        <title>Genome sequencing of Nocardioides sp. STR2.</title>
        <authorList>
            <person name="So Y."/>
        </authorList>
    </citation>
    <scope>NUCLEOTIDE SEQUENCE</scope>
    <source>
        <strain evidence="2">STR2</strain>
    </source>
</reference>
<gene>
    <name evidence="2" type="ORF">NYO98_04925</name>
</gene>
<dbReference type="InterPro" id="IPR002575">
    <property type="entry name" value="Aminoglycoside_PTrfase"/>
</dbReference>
<comment type="caution">
    <text evidence="2">The sequence shown here is derived from an EMBL/GenBank/DDBJ whole genome shotgun (WGS) entry which is preliminary data.</text>
</comment>
<keyword evidence="3" id="KW-1185">Reference proteome</keyword>
<accession>A0ABT4C9H7</accession>
<dbReference type="SUPFAM" id="SSF56112">
    <property type="entry name" value="Protein kinase-like (PK-like)"/>
    <property type="match status" value="1"/>
</dbReference>
<feature type="domain" description="Aminoglycoside phosphotransferase" evidence="1">
    <location>
        <begin position="27"/>
        <end position="244"/>
    </location>
</feature>
<dbReference type="PANTHER" id="PTHR21310">
    <property type="entry name" value="AMINOGLYCOSIDE PHOSPHOTRANSFERASE-RELATED-RELATED"/>
    <property type="match status" value="1"/>
</dbReference>
<evidence type="ECO:0000259" key="1">
    <source>
        <dbReference type="Pfam" id="PF01636"/>
    </source>
</evidence>
<dbReference type="RefSeq" id="WP_268110409.1">
    <property type="nucleotide sequence ID" value="NZ_JAPPUX010000001.1"/>
</dbReference>